<dbReference type="Gene3D" id="1.10.10.60">
    <property type="entry name" value="Homeodomain-like"/>
    <property type="match status" value="1"/>
</dbReference>
<dbReference type="Proteomes" id="UP000530660">
    <property type="component" value="Unassembled WGS sequence"/>
</dbReference>
<name>A0A7J7ILH2_9RHOD</name>
<feature type="compositionally biased region" description="Basic and acidic residues" evidence="5">
    <location>
        <begin position="85"/>
        <end position="94"/>
    </location>
</feature>
<feature type="region of interest" description="Disordered" evidence="5">
    <location>
        <begin position="85"/>
        <end position="137"/>
    </location>
</feature>
<evidence type="ECO:0000256" key="1">
    <source>
        <dbReference type="ARBA" id="ARBA00023015"/>
    </source>
</evidence>
<dbReference type="Pfam" id="PF00249">
    <property type="entry name" value="Myb_DNA-binding"/>
    <property type="match status" value="1"/>
</dbReference>
<comment type="caution">
    <text evidence="9">The sequence shown here is derived from an EMBL/GenBank/DDBJ whole genome shotgun (WGS) entry which is preliminary data.</text>
</comment>
<evidence type="ECO:0000259" key="7">
    <source>
        <dbReference type="PROSITE" id="PS51293"/>
    </source>
</evidence>
<dbReference type="InterPro" id="IPR017884">
    <property type="entry name" value="SANT_dom"/>
</dbReference>
<protein>
    <submittedName>
        <fullName evidence="9">Uncharacterized protein</fullName>
    </submittedName>
</protein>
<dbReference type="EMBL" id="VWRR01000006">
    <property type="protein sequence ID" value="KAF6003590.1"/>
    <property type="molecule type" value="Genomic_DNA"/>
</dbReference>
<reference evidence="9 10" key="1">
    <citation type="journal article" date="2020" name="J. Phycol.">
        <title>Comparative genome analysis reveals Cyanidiococcus gen. nov., a new extremophilic red algal genus sister to Cyanidioschyzon (Cyanidioschyzonaceae, Rhodophyta).</title>
        <authorList>
            <person name="Liu S.-L."/>
            <person name="Chiang Y.-R."/>
            <person name="Yoon H.S."/>
            <person name="Fu H.-Y."/>
        </authorList>
    </citation>
    <scope>NUCLEOTIDE SEQUENCE [LARGE SCALE GENOMIC DNA]</scope>
    <source>
        <strain evidence="9 10">THAL066</strain>
    </source>
</reference>
<dbReference type="SMART" id="SM00717">
    <property type="entry name" value="SANT"/>
    <property type="match status" value="1"/>
</dbReference>
<keyword evidence="10" id="KW-1185">Reference proteome</keyword>
<accession>A0A7J7ILH2</accession>
<sequence>MPQAVNAADNGRSLSAIIVLKASETRFFNLHGFRICGARNCKHLFCGRLGRCPFHSTEGTLNGASEEMKSIETVRKDIYEEVVRPSAEAPEKDMASAAPSFGPSTEPYTSFTDKRDAQARPTLEPAEVNPSGQSRGADVLSDTELRHAFEDGVASIRIAGSRERPEEELDGQAALSFWERWRATNQTEQRTKRARFKRAWSLQEHARFLEALTLYGKGKWKDIAAYVGTRSAAQCQSHAQKFFGRAEVQLRMQSAADATEAPAIPASKVRTLCKRSIHDIRDPNLIRTELARQEDERRARAERHARRAAARQRKLLDTNASHIETRLRDHLERFVQAHAYIPPKKRLVSNMRRSVQKCTQEWKTRRLMEGFNGASTADGRPAATASDDEHIPVVFMVPEESLPADAKVFHLRKPIALAGIHHPADDTLE</sequence>
<feature type="compositionally biased region" description="Polar residues" evidence="5">
    <location>
        <begin position="102"/>
        <end position="111"/>
    </location>
</feature>
<keyword evidence="4" id="KW-0539">Nucleus</keyword>
<evidence type="ECO:0000259" key="8">
    <source>
        <dbReference type="PROSITE" id="PS51294"/>
    </source>
</evidence>
<dbReference type="InterPro" id="IPR001005">
    <property type="entry name" value="SANT/Myb"/>
</dbReference>
<dbReference type="SUPFAM" id="SSF46689">
    <property type="entry name" value="Homeodomain-like"/>
    <property type="match status" value="1"/>
</dbReference>
<feature type="domain" description="Myb-like" evidence="6">
    <location>
        <begin position="192"/>
        <end position="243"/>
    </location>
</feature>
<feature type="domain" description="SANT" evidence="7">
    <location>
        <begin position="195"/>
        <end position="247"/>
    </location>
</feature>
<keyword evidence="2" id="KW-0238">DNA-binding</keyword>
<proteinExistence type="predicted"/>
<evidence type="ECO:0000313" key="9">
    <source>
        <dbReference type="EMBL" id="KAF6003590.1"/>
    </source>
</evidence>
<feature type="domain" description="HTH myb-type" evidence="8">
    <location>
        <begin position="197"/>
        <end position="247"/>
    </location>
</feature>
<evidence type="ECO:0000256" key="5">
    <source>
        <dbReference type="SAM" id="MobiDB-lite"/>
    </source>
</evidence>
<evidence type="ECO:0000256" key="4">
    <source>
        <dbReference type="ARBA" id="ARBA00023242"/>
    </source>
</evidence>
<dbReference type="GO" id="GO:0003677">
    <property type="term" value="F:DNA binding"/>
    <property type="evidence" value="ECO:0007669"/>
    <property type="project" value="UniProtKB-KW"/>
</dbReference>
<evidence type="ECO:0000256" key="3">
    <source>
        <dbReference type="ARBA" id="ARBA00023163"/>
    </source>
</evidence>
<gene>
    <name evidence="9" type="ORF">F1559_003080</name>
</gene>
<evidence type="ECO:0000313" key="10">
    <source>
        <dbReference type="Proteomes" id="UP000530660"/>
    </source>
</evidence>
<dbReference type="AlphaFoldDB" id="A0A7J7ILH2"/>
<dbReference type="CDD" id="cd00167">
    <property type="entry name" value="SANT"/>
    <property type="match status" value="1"/>
</dbReference>
<dbReference type="PROSITE" id="PS51293">
    <property type="entry name" value="SANT"/>
    <property type="match status" value="1"/>
</dbReference>
<organism evidence="9 10">
    <name type="scientific">Cyanidiococcus yangmingshanensis</name>
    <dbReference type="NCBI Taxonomy" id="2690220"/>
    <lineage>
        <taxon>Eukaryota</taxon>
        <taxon>Rhodophyta</taxon>
        <taxon>Bangiophyceae</taxon>
        <taxon>Cyanidiales</taxon>
        <taxon>Cyanidiaceae</taxon>
        <taxon>Cyanidiococcus</taxon>
    </lineage>
</organism>
<evidence type="ECO:0000259" key="6">
    <source>
        <dbReference type="PROSITE" id="PS50090"/>
    </source>
</evidence>
<dbReference type="OrthoDB" id="5550at2759"/>
<dbReference type="PANTHER" id="PTHR12802">
    <property type="entry name" value="SWI/SNF COMPLEX-RELATED"/>
    <property type="match status" value="1"/>
</dbReference>
<dbReference type="InterPro" id="IPR006447">
    <property type="entry name" value="Myb_dom_plants"/>
</dbReference>
<keyword evidence="1" id="KW-0805">Transcription regulation</keyword>
<keyword evidence="3" id="KW-0804">Transcription</keyword>
<dbReference type="InterPro" id="IPR017930">
    <property type="entry name" value="Myb_dom"/>
</dbReference>
<evidence type="ECO:0000256" key="2">
    <source>
        <dbReference type="ARBA" id="ARBA00023125"/>
    </source>
</evidence>
<dbReference type="NCBIfam" id="TIGR01557">
    <property type="entry name" value="myb_SHAQKYF"/>
    <property type="match status" value="1"/>
</dbReference>
<dbReference type="InterPro" id="IPR009057">
    <property type="entry name" value="Homeodomain-like_sf"/>
</dbReference>
<dbReference type="PROSITE" id="PS51294">
    <property type="entry name" value="HTH_MYB"/>
    <property type="match status" value="1"/>
</dbReference>
<dbReference type="PROSITE" id="PS50090">
    <property type="entry name" value="MYB_LIKE"/>
    <property type="match status" value="1"/>
</dbReference>